<dbReference type="Proteomes" id="UP000002696">
    <property type="component" value="Chromosome"/>
</dbReference>
<proteinExistence type="predicted"/>
<reference evidence="3" key="1">
    <citation type="journal article" date="2011" name="J. Bacteriol.">
        <title>Genome sequences of eight morphologically diverse alphaproteobacteria.</title>
        <authorList>
            <consortium name="US DOE Joint Genome Institute"/>
            <person name="Brown P.J."/>
            <person name="Kysela D.T."/>
            <person name="Buechlein A."/>
            <person name="Hemmerich C."/>
            <person name="Brun Y.V."/>
        </authorList>
    </citation>
    <scope>NUCLEOTIDE SEQUENCE [LARGE SCALE GENOMIC DNA]</scope>
    <source>
        <strain evidence="3">ATCC 15264 / DSM 4735 / LMG 14903 / NBRC 16000 / CB 81</strain>
    </source>
</reference>
<dbReference type="KEGG" id="bsb:Bresu_0480"/>
<dbReference type="InParanoid" id="D9QKG9"/>
<protein>
    <recommendedName>
        <fullName evidence="4">Lipoprotein</fullName>
    </recommendedName>
</protein>
<evidence type="ECO:0000256" key="1">
    <source>
        <dbReference type="SAM" id="SignalP"/>
    </source>
</evidence>
<dbReference type="AlphaFoldDB" id="D9QKG9"/>
<dbReference type="OrthoDB" id="7206861at2"/>
<feature type="signal peptide" evidence="1">
    <location>
        <begin position="1"/>
        <end position="24"/>
    </location>
</feature>
<name>D9QKG9_BRESC</name>
<dbReference type="STRING" id="633149.Bresu_0480"/>
<evidence type="ECO:0000313" key="3">
    <source>
        <dbReference type="Proteomes" id="UP000002696"/>
    </source>
</evidence>
<gene>
    <name evidence="2" type="ordered locus">Bresu_0480</name>
</gene>
<dbReference type="BioCyc" id="BSUB633149:G1GM8-478-MONOMER"/>
<keyword evidence="3" id="KW-1185">Reference proteome</keyword>
<organism evidence="2 3">
    <name type="scientific">Brevundimonas subvibrioides (strain ATCC 15264 / DSM 4735 / LMG 14903 / NBRC 16000 / CB 81)</name>
    <name type="common">Caulobacter subvibrioides</name>
    <dbReference type="NCBI Taxonomy" id="633149"/>
    <lineage>
        <taxon>Bacteria</taxon>
        <taxon>Pseudomonadati</taxon>
        <taxon>Pseudomonadota</taxon>
        <taxon>Alphaproteobacteria</taxon>
        <taxon>Caulobacterales</taxon>
        <taxon>Caulobacteraceae</taxon>
        <taxon>Brevundimonas</taxon>
    </lineage>
</organism>
<dbReference type="RefSeq" id="WP_013267898.1">
    <property type="nucleotide sequence ID" value="NC_014375.1"/>
</dbReference>
<keyword evidence="1" id="KW-0732">Signal</keyword>
<evidence type="ECO:0008006" key="4">
    <source>
        <dbReference type="Google" id="ProtNLM"/>
    </source>
</evidence>
<evidence type="ECO:0000313" key="2">
    <source>
        <dbReference type="EMBL" id="ADK99794.1"/>
    </source>
</evidence>
<accession>D9QKG9</accession>
<dbReference type="EMBL" id="CP002102">
    <property type="protein sequence ID" value="ADK99794.1"/>
    <property type="molecule type" value="Genomic_DNA"/>
</dbReference>
<dbReference type="PROSITE" id="PS51257">
    <property type="entry name" value="PROKAR_LIPOPROTEIN"/>
    <property type="match status" value="1"/>
</dbReference>
<dbReference type="HOGENOM" id="CLU_2663900_0_0_5"/>
<feature type="chain" id="PRO_5003126921" description="Lipoprotein" evidence="1">
    <location>
        <begin position="25"/>
        <end position="78"/>
    </location>
</feature>
<sequence>MTKSAPKILLALSLALAASACASAGSRPNSYAAELAELEASCTARGGILTPAEVGRQVGRPQTEYACRINDGGTRLRN</sequence>